<dbReference type="Proteomes" id="UP000799779">
    <property type="component" value="Unassembled WGS sequence"/>
</dbReference>
<evidence type="ECO:0000256" key="1">
    <source>
        <dbReference type="SAM" id="SignalP"/>
    </source>
</evidence>
<gene>
    <name evidence="2" type="ORF">P154DRAFT_594101</name>
</gene>
<reference evidence="2" key="1">
    <citation type="journal article" date="2020" name="Stud. Mycol.">
        <title>101 Dothideomycetes genomes: a test case for predicting lifestyles and emergence of pathogens.</title>
        <authorList>
            <person name="Haridas S."/>
            <person name="Albert R."/>
            <person name="Binder M."/>
            <person name="Bloem J."/>
            <person name="Labutti K."/>
            <person name="Salamov A."/>
            <person name="Andreopoulos B."/>
            <person name="Baker S."/>
            <person name="Barry K."/>
            <person name="Bills G."/>
            <person name="Bluhm B."/>
            <person name="Cannon C."/>
            <person name="Castanera R."/>
            <person name="Culley D."/>
            <person name="Daum C."/>
            <person name="Ezra D."/>
            <person name="Gonzalez J."/>
            <person name="Henrissat B."/>
            <person name="Kuo A."/>
            <person name="Liang C."/>
            <person name="Lipzen A."/>
            <person name="Lutzoni F."/>
            <person name="Magnuson J."/>
            <person name="Mondo S."/>
            <person name="Nolan M."/>
            <person name="Ohm R."/>
            <person name="Pangilinan J."/>
            <person name="Park H.-J."/>
            <person name="Ramirez L."/>
            <person name="Alfaro M."/>
            <person name="Sun H."/>
            <person name="Tritt A."/>
            <person name="Yoshinaga Y."/>
            <person name="Zwiers L.-H."/>
            <person name="Turgeon B."/>
            <person name="Goodwin S."/>
            <person name="Spatafora J."/>
            <person name="Crous P."/>
            <person name="Grigoriev I."/>
        </authorList>
    </citation>
    <scope>NUCLEOTIDE SEQUENCE</scope>
    <source>
        <strain evidence="2">CBS 123094</strain>
    </source>
</reference>
<keyword evidence="1" id="KW-0732">Signal</keyword>
<organism evidence="2 3">
    <name type="scientific">Amniculicola lignicola CBS 123094</name>
    <dbReference type="NCBI Taxonomy" id="1392246"/>
    <lineage>
        <taxon>Eukaryota</taxon>
        <taxon>Fungi</taxon>
        <taxon>Dikarya</taxon>
        <taxon>Ascomycota</taxon>
        <taxon>Pezizomycotina</taxon>
        <taxon>Dothideomycetes</taxon>
        <taxon>Pleosporomycetidae</taxon>
        <taxon>Pleosporales</taxon>
        <taxon>Amniculicolaceae</taxon>
        <taxon>Amniculicola</taxon>
    </lineage>
</organism>
<dbReference type="Pfam" id="PF18647">
    <property type="entry name" value="Fungal_lectin_2"/>
    <property type="match status" value="1"/>
</dbReference>
<dbReference type="EMBL" id="ML977577">
    <property type="protein sequence ID" value="KAF2002423.1"/>
    <property type="molecule type" value="Genomic_DNA"/>
</dbReference>
<proteinExistence type="predicted"/>
<feature type="signal peptide" evidence="1">
    <location>
        <begin position="1"/>
        <end position="22"/>
    </location>
</feature>
<evidence type="ECO:0000313" key="3">
    <source>
        <dbReference type="Proteomes" id="UP000799779"/>
    </source>
</evidence>
<accession>A0A6A5WKN0</accession>
<name>A0A6A5WKN0_9PLEO</name>
<protein>
    <recommendedName>
        <fullName evidence="4">Ecp2 effector protein domain-containing protein</fullName>
    </recommendedName>
</protein>
<sequence length="267" mass="30045">MWNLCAHSFTLISLLLASLGNATPLGPYEPLPDNGTTIGKRIGSIECKRMESHAYVMMSHLEKIIDKFCENHQLSDIAERFNGETFYGGSAEEVILSMTREDDVSAFGYRHECVEHMTLIIEACNTESENTLSWKAGGHNIVKPWKYSIVPTKQRPAPPQNADQYKVQCWAKTGGDKIFLKGGAWSGSDFGSEIRDNLENGYFVTSEWKFNYEPPIHGDGFEWSAEVPHNFSVLYEGNKLFILPLMDEAINKVMTLPEGTQHCVLED</sequence>
<keyword evidence="3" id="KW-1185">Reference proteome</keyword>
<dbReference type="AlphaFoldDB" id="A0A6A5WKN0"/>
<evidence type="ECO:0000313" key="2">
    <source>
        <dbReference type="EMBL" id="KAF2002423.1"/>
    </source>
</evidence>
<feature type="chain" id="PRO_5025631555" description="Ecp2 effector protein domain-containing protein" evidence="1">
    <location>
        <begin position="23"/>
        <end position="267"/>
    </location>
</feature>
<evidence type="ECO:0008006" key="4">
    <source>
        <dbReference type="Google" id="ProtNLM"/>
    </source>
</evidence>